<feature type="non-terminal residue" evidence="7">
    <location>
        <position position="1"/>
    </location>
</feature>
<keyword evidence="2" id="KW-0863">Zinc-finger</keyword>
<dbReference type="InterPro" id="IPR001995">
    <property type="entry name" value="Peptidase_A2_cat"/>
</dbReference>
<comment type="caution">
    <text evidence="7">The sequence shown here is derived from an EMBL/GenBank/DDBJ whole genome shotgun (WGS) entry which is preliminary data.</text>
</comment>
<dbReference type="OrthoDB" id="154058at2759"/>
<dbReference type="GO" id="GO:0008270">
    <property type="term" value="F:zinc ion binding"/>
    <property type="evidence" value="ECO:0007669"/>
    <property type="project" value="UniProtKB-KW"/>
</dbReference>
<evidence type="ECO:0000313" key="7">
    <source>
        <dbReference type="EMBL" id="KRZ01137.1"/>
    </source>
</evidence>
<evidence type="ECO:0000256" key="4">
    <source>
        <dbReference type="SAM" id="MobiDB-lite"/>
    </source>
</evidence>
<dbReference type="PROSITE" id="PS00141">
    <property type="entry name" value="ASP_PROTEASE"/>
    <property type="match status" value="1"/>
</dbReference>
<proteinExistence type="predicted"/>
<accession>A0A0V1GSF4</accession>
<dbReference type="InterPro" id="IPR001969">
    <property type="entry name" value="Aspartic_peptidase_AS"/>
</dbReference>
<feature type="domain" description="CCHC-type" evidence="5">
    <location>
        <begin position="209"/>
        <end position="223"/>
    </location>
</feature>
<gene>
    <name evidence="7" type="ORF">T11_2820</name>
</gene>
<dbReference type="CDD" id="cd00303">
    <property type="entry name" value="retropepsin_like"/>
    <property type="match status" value="1"/>
</dbReference>
<evidence type="ECO:0008006" key="9">
    <source>
        <dbReference type="Google" id="ProtNLM"/>
    </source>
</evidence>
<dbReference type="Gene3D" id="3.10.10.10">
    <property type="entry name" value="HIV Type 1 Reverse Transcriptase, subunit A, domain 1"/>
    <property type="match status" value="1"/>
</dbReference>
<keyword evidence="8" id="KW-1185">Reference proteome</keyword>
<feature type="coiled-coil region" evidence="3">
    <location>
        <begin position="157"/>
        <end position="184"/>
    </location>
</feature>
<keyword evidence="2" id="KW-0862">Zinc</keyword>
<evidence type="ECO:0000256" key="1">
    <source>
        <dbReference type="ARBA" id="ARBA00022801"/>
    </source>
</evidence>
<dbReference type="InterPro" id="IPR001878">
    <property type="entry name" value="Znf_CCHC"/>
</dbReference>
<evidence type="ECO:0000259" key="5">
    <source>
        <dbReference type="PROSITE" id="PS50158"/>
    </source>
</evidence>
<dbReference type="InterPro" id="IPR043128">
    <property type="entry name" value="Rev_trsase/Diguanyl_cyclase"/>
</dbReference>
<dbReference type="PROSITE" id="PS50175">
    <property type="entry name" value="ASP_PROT_RETROV"/>
    <property type="match status" value="1"/>
</dbReference>
<evidence type="ECO:0000259" key="6">
    <source>
        <dbReference type="PROSITE" id="PS50175"/>
    </source>
</evidence>
<feature type="region of interest" description="Disordered" evidence="4">
    <location>
        <begin position="430"/>
        <end position="451"/>
    </location>
</feature>
<evidence type="ECO:0000256" key="3">
    <source>
        <dbReference type="SAM" id="Coils"/>
    </source>
</evidence>
<dbReference type="Proteomes" id="UP000055024">
    <property type="component" value="Unassembled WGS sequence"/>
</dbReference>
<dbReference type="EMBL" id="JYDP01000331">
    <property type="protein sequence ID" value="KRZ01137.1"/>
    <property type="molecule type" value="Genomic_DNA"/>
</dbReference>
<keyword evidence="2" id="KW-0479">Metal-binding</keyword>
<dbReference type="Gene3D" id="3.30.70.270">
    <property type="match status" value="1"/>
</dbReference>
<dbReference type="SUPFAM" id="SSF56672">
    <property type="entry name" value="DNA/RNA polymerases"/>
    <property type="match status" value="1"/>
</dbReference>
<reference evidence="7 8" key="1">
    <citation type="submission" date="2015-01" db="EMBL/GenBank/DDBJ databases">
        <title>Evolution of Trichinella species and genotypes.</title>
        <authorList>
            <person name="Korhonen P.K."/>
            <person name="Edoardo P."/>
            <person name="Giuseppe L.R."/>
            <person name="Gasser R.B."/>
        </authorList>
    </citation>
    <scope>NUCLEOTIDE SEQUENCE [LARGE SCALE GENOMIC DNA]</scope>
    <source>
        <strain evidence="7">ISS1029</strain>
    </source>
</reference>
<name>A0A0V1GSF4_9BILA</name>
<evidence type="ECO:0000256" key="2">
    <source>
        <dbReference type="PROSITE-ProRule" id="PRU00047"/>
    </source>
</evidence>
<dbReference type="AlphaFoldDB" id="A0A0V1GSF4"/>
<dbReference type="PANTHER" id="PTHR24559">
    <property type="entry name" value="TRANSPOSON TY3-I GAG-POL POLYPROTEIN"/>
    <property type="match status" value="1"/>
</dbReference>
<dbReference type="InterPro" id="IPR043502">
    <property type="entry name" value="DNA/RNA_pol_sf"/>
</dbReference>
<dbReference type="GO" id="GO:0004190">
    <property type="term" value="F:aspartic-type endopeptidase activity"/>
    <property type="evidence" value="ECO:0007669"/>
    <property type="project" value="InterPro"/>
</dbReference>
<dbReference type="GO" id="GO:0006508">
    <property type="term" value="P:proteolysis"/>
    <property type="evidence" value="ECO:0007669"/>
    <property type="project" value="InterPro"/>
</dbReference>
<feature type="non-terminal residue" evidence="7">
    <location>
        <position position="749"/>
    </location>
</feature>
<dbReference type="PROSITE" id="PS50158">
    <property type="entry name" value="ZF_CCHC"/>
    <property type="match status" value="1"/>
</dbReference>
<feature type="domain" description="Peptidase A2" evidence="6">
    <location>
        <begin position="258"/>
        <end position="275"/>
    </location>
</feature>
<dbReference type="InterPro" id="IPR021109">
    <property type="entry name" value="Peptidase_aspartic_dom_sf"/>
</dbReference>
<keyword evidence="3" id="KW-0175">Coiled coil</keyword>
<sequence length="749" mass="85266">SRSDSDNKKERKTAIFGDGSGVQQRSTQWLPPLSMLTEKDDATCWFARLEAFFKVGRISDCEKSYVVLMYLNERIMTEAASRGLTPETDYSVLKDSLLNQLRVDINHSQRRMELSPGEVVEMQMAKDQLLRGLSDERVCELLVRVEEKPLAEMVKLVRQEEMVLDRMRSAIKEEEEEVQEALAVSVDCRQDIEKLTANPASQRLAVAVCWNCSRSGHHRWSCPLSKARRERRPLSTTGEQREYEVGCNAIREGKCRSLKLLVDTGAEISLIREAELKMASNVRISKYGSTAEVDIKIRDKLLTRHSMIVARSLSYPCLLCIDFLRRKKALIDLDDDKIEFSEVWLKLESSQTHKDQNRGETQQKCRICLLETVTLPAQTEMIVTRRSDSSWIGREGFFEPTPKLVNNHLVMAACSLSRAAGGTVPVNWKLTRQHPPPPVREAKKNSPETGPMNKYSELIDDMLQLPRNIPNAIRKQLRALFWKYKRVIATDDYDTGRTNICKHSINTEVKPLHKKGCPAVTKDRGDLGNAQRSNLVLNLGLTQWIYWQVEVADEDKEKTASTNPFWLYQFQGNCTLRVTLGYTCMVYVDDIIVFSKDASEPLENFDEVFSRLQGASLKIKPTKCQQFQEKHICTCQIPFVIDTDASGDGLGSVLAQNIASQNTSTPCAAVSSMMGKCQKCEYSLIWPAWTAAQLETAQEKGLDIAEIRNRRKSGSKRHRGQLQPQILPYPMSRISVNFIEPFQWAERRN</sequence>
<dbReference type="Gene3D" id="2.40.70.10">
    <property type="entry name" value="Acid Proteases"/>
    <property type="match status" value="1"/>
</dbReference>
<dbReference type="InterPro" id="IPR000477">
    <property type="entry name" value="RT_dom"/>
</dbReference>
<keyword evidence="1" id="KW-0378">Hydrolase</keyword>
<organism evidence="7 8">
    <name type="scientific">Trichinella zimbabwensis</name>
    <dbReference type="NCBI Taxonomy" id="268475"/>
    <lineage>
        <taxon>Eukaryota</taxon>
        <taxon>Metazoa</taxon>
        <taxon>Ecdysozoa</taxon>
        <taxon>Nematoda</taxon>
        <taxon>Enoplea</taxon>
        <taxon>Dorylaimia</taxon>
        <taxon>Trichinellida</taxon>
        <taxon>Trichinellidae</taxon>
        <taxon>Trichinella</taxon>
    </lineage>
</organism>
<evidence type="ECO:0000313" key="8">
    <source>
        <dbReference type="Proteomes" id="UP000055024"/>
    </source>
</evidence>
<dbReference type="Pfam" id="PF00078">
    <property type="entry name" value="RVT_1"/>
    <property type="match status" value="1"/>
</dbReference>
<protein>
    <recommendedName>
        <fullName evidence="9">CCHC-type domain-containing protein</fullName>
    </recommendedName>
</protein>
<dbReference type="InterPro" id="IPR053134">
    <property type="entry name" value="RNA-dir_DNA_polymerase"/>
</dbReference>
<dbReference type="PANTHER" id="PTHR24559:SF444">
    <property type="entry name" value="REVERSE TRANSCRIPTASE DOMAIN-CONTAINING PROTEIN"/>
    <property type="match status" value="1"/>
</dbReference>
<dbReference type="GO" id="GO:0003676">
    <property type="term" value="F:nucleic acid binding"/>
    <property type="evidence" value="ECO:0007669"/>
    <property type="project" value="InterPro"/>
</dbReference>